<dbReference type="SUPFAM" id="SSF54695">
    <property type="entry name" value="POZ domain"/>
    <property type="match status" value="1"/>
</dbReference>
<keyword evidence="1" id="KW-0880">Kelch repeat</keyword>
<dbReference type="AlphaFoldDB" id="A0A7R9PQ90"/>
<keyword evidence="2" id="KW-0677">Repeat</keyword>
<dbReference type="PRINTS" id="PR00501">
    <property type="entry name" value="KELCHREPEAT"/>
</dbReference>
<feature type="domain" description="BTB" evidence="4">
    <location>
        <begin position="115"/>
        <end position="190"/>
    </location>
</feature>
<dbReference type="InterPro" id="IPR015915">
    <property type="entry name" value="Kelch-typ_b-propeller"/>
</dbReference>
<dbReference type="Pfam" id="PF01344">
    <property type="entry name" value="Kelch_1"/>
    <property type="match status" value="6"/>
</dbReference>
<dbReference type="Gene3D" id="1.25.40.420">
    <property type="match status" value="1"/>
</dbReference>
<feature type="region of interest" description="Disordered" evidence="3">
    <location>
        <begin position="756"/>
        <end position="810"/>
    </location>
</feature>
<dbReference type="CDD" id="cd18306">
    <property type="entry name" value="BTB_POZ_NS1BP"/>
    <property type="match status" value="1"/>
</dbReference>
<feature type="compositionally biased region" description="Basic and acidic residues" evidence="3">
    <location>
        <begin position="780"/>
        <end position="795"/>
    </location>
</feature>
<dbReference type="InterPro" id="IPR006652">
    <property type="entry name" value="Kelch_1"/>
</dbReference>
<dbReference type="SMART" id="SM00225">
    <property type="entry name" value="BTB"/>
    <property type="match status" value="1"/>
</dbReference>
<proteinExistence type="predicted"/>
<organism evidence="5">
    <name type="scientific">Timema genevievae</name>
    <name type="common">Walking stick</name>
    <dbReference type="NCBI Taxonomy" id="629358"/>
    <lineage>
        <taxon>Eukaryota</taxon>
        <taxon>Metazoa</taxon>
        <taxon>Ecdysozoa</taxon>
        <taxon>Arthropoda</taxon>
        <taxon>Hexapoda</taxon>
        <taxon>Insecta</taxon>
        <taxon>Pterygota</taxon>
        <taxon>Neoptera</taxon>
        <taxon>Polyneoptera</taxon>
        <taxon>Phasmatodea</taxon>
        <taxon>Timematodea</taxon>
        <taxon>Timematoidea</taxon>
        <taxon>Timematidae</taxon>
        <taxon>Timema</taxon>
    </lineage>
</organism>
<gene>
    <name evidence="5" type="ORF">TGEB3V08_LOCUS9260</name>
</gene>
<dbReference type="InterPro" id="IPR011333">
    <property type="entry name" value="SKP1/BTB/POZ_sf"/>
</dbReference>
<dbReference type="PANTHER" id="PTHR45632:SF26">
    <property type="entry name" value="BTB DOMAIN-CONTAINING PROTEIN"/>
    <property type="match status" value="1"/>
</dbReference>
<dbReference type="SUPFAM" id="SSF117281">
    <property type="entry name" value="Kelch motif"/>
    <property type="match status" value="2"/>
</dbReference>
<name>A0A7R9PQ90_TIMGE</name>
<evidence type="ECO:0000256" key="3">
    <source>
        <dbReference type="SAM" id="MobiDB-lite"/>
    </source>
</evidence>
<evidence type="ECO:0000313" key="5">
    <source>
        <dbReference type="EMBL" id="CAD7604769.1"/>
    </source>
</evidence>
<dbReference type="InterPro" id="IPR000210">
    <property type="entry name" value="BTB/POZ_dom"/>
</dbReference>
<sequence length="810" mass="88907">MPALEEMAPTVTGYKVVGDPEVVMSVAEQGRDELESTGLVFQDDQHNSRTLQSLNMMRKNRHFCDVVLHTQALTPGSPGVVGAIEVASNTGVIVRAIEVEGNTGVIGAIEVEGNTGVIGAIEVGSAEFHAHRAVLASASSYLFEMFTADDETKGNQRENVITYKLNGGFDKSALEKLIHYAYTAKLEVPDSQVKAVYLAACHLMMDRVMKECTRHFIRNLNVDNCIETRSLPGIARNKTFVGQVEEYIAQHFEEVSKSKILLSLPCVRIEVLNQTRQEMSLVVGESVCQLVLDWVKRQYDEEVTNIDSVTEKTHLLYLALDNSLQDCSELPTGELSDTEIVQDYKKMSNKNHNNHKSRRKGQLQPAKPRVLMYSREITQRTETEKESDWNLIAAARVGDHTFLALVNLNGHLATMSVQLRLNQPSTPSPVSTPVASRPASEEKPDLYCVMANMSSVKCSVGCANLNGTLLVCGGYDRAECLKVVESYEPDSNLWMTLAPMKEARGRFAIAVVKGRVYAVGGSNGTTELATVEMYDPDNKKWSRVTSLPLARCNTGKQVLAIDLVSSVINKVVLTEVGVCDLNDKIYCVGGWNGQVGIKQCDVFDPETSQWTNIAPLLTGRYQAGVCSMNGLVFAAGGCDAWNCLSSVEVYDPQTDTWTYIKNMITARRGCGLAMFKDKLYAVGGSDGTHSLCSTEIYDSVEKTWTPGPNMTTSRANVGIAVIGSRLYAVGGFSGKTFLNSIEYLDEKTDEWTTFVPKFSSNQTDEEKESASNDSEDDSANGDKKEEKDLRSENKDSNLSIENCGEALLAS</sequence>
<dbReference type="SMART" id="SM00612">
    <property type="entry name" value="Kelch"/>
    <property type="match status" value="6"/>
</dbReference>
<dbReference type="PROSITE" id="PS50097">
    <property type="entry name" value="BTB"/>
    <property type="match status" value="1"/>
</dbReference>
<dbReference type="CDD" id="cd18502">
    <property type="entry name" value="BACK_NS1BP_IVNS1ABP"/>
    <property type="match status" value="1"/>
</dbReference>
<protein>
    <recommendedName>
        <fullName evidence="4">BTB domain-containing protein</fullName>
    </recommendedName>
</protein>
<evidence type="ECO:0000259" key="4">
    <source>
        <dbReference type="PROSITE" id="PS50097"/>
    </source>
</evidence>
<feature type="compositionally biased region" description="Acidic residues" evidence="3">
    <location>
        <begin position="763"/>
        <end position="779"/>
    </location>
</feature>
<dbReference type="Gene3D" id="3.30.710.10">
    <property type="entry name" value="Potassium Channel Kv1.1, Chain A"/>
    <property type="match status" value="1"/>
</dbReference>
<accession>A0A7R9PQ90</accession>
<dbReference type="GO" id="GO:0003779">
    <property type="term" value="F:actin binding"/>
    <property type="evidence" value="ECO:0007669"/>
    <property type="project" value="UniProtKB-KW"/>
</dbReference>
<dbReference type="Pfam" id="PF00651">
    <property type="entry name" value="BTB"/>
    <property type="match status" value="1"/>
</dbReference>
<dbReference type="EMBL" id="OE844129">
    <property type="protein sequence ID" value="CAD7604769.1"/>
    <property type="molecule type" value="Genomic_DNA"/>
</dbReference>
<dbReference type="PANTHER" id="PTHR45632">
    <property type="entry name" value="LD33804P"/>
    <property type="match status" value="1"/>
</dbReference>
<reference evidence="5" key="1">
    <citation type="submission" date="2020-11" db="EMBL/GenBank/DDBJ databases">
        <authorList>
            <person name="Tran Van P."/>
        </authorList>
    </citation>
    <scope>NUCLEOTIDE SEQUENCE</scope>
</reference>
<dbReference type="Gene3D" id="2.120.10.80">
    <property type="entry name" value="Kelch-type beta propeller"/>
    <property type="match status" value="2"/>
</dbReference>
<evidence type="ECO:0000256" key="2">
    <source>
        <dbReference type="ARBA" id="ARBA00022737"/>
    </source>
</evidence>
<evidence type="ECO:0000256" key="1">
    <source>
        <dbReference type="ARBA" id="ARBA00022441"/>
    </source>
</evidence>